<dbReference type="RefSeq" id="XP_032835567.1">
    <property type="nucleotide sequence ID" value="XM_032979676.1"/>
</dbReference>
<feature type="domain" description="BRCT" evidence="2">
    <location>
        <begin position="56"/>
        <end position="147"/>
    </location>
</feature>
<dbReference type="Pfam" id="PF16589">
    <property type="entry name" value="BRCT_2"/>
    <property type="match status" value="1"/>
</dbReference>
<dbReference type="AlphaFoldDB" id="A0AAJ7XIN3"/>
<protein>
    <submittedName>
        <fullName evidence="4">DNA repair protein XRCC1-like</fullName>
    </submittedName>
</protein>
<feature type="region of interest" description="Disordered" evidence="1">
    <location>
        <begin position="1"/>
        <end position="59"/>
    </location>
</feature>
<dbReference type="InterPro" id="IPR036420">
    <property type="entry name" value="BRCT_dom_sf"/>
</dbReference>
<name>A0AAJ7XIN3_PETMA</name>
<reference evidence="4" key="1">
    <citation type="submission" date="2025-08" db="UniProtKB">
        <authorList>
            <consortium name="RefSeq"/>
        </authorList>
    </citation>
    <scope>IDENTIFICATION</scope>
    <source>
        <tissue evidence="4">Sperm</tissue>
    </source>
</reference>
<accession>A0AAJ7XIN3</accession>
<evidence type="ECO:0000313" key="3">
    <source>
        <dbReference type="Proteomes" id="UP001318040"/>
    </source>
</evidence>
<evidence type="ECO:0000259" key="2">
    <source>
        <dbReference type="PROSITE" id="PS50172"/>
    </source>
</evidence>
<dbReference type="SMART" id="SM00292">
    <property type="entry name" value="BRCT"/>
    <property type="match status" value="1"/>
</dbReference>
<dbReference type="Proteomes" id="UP001318040">
    <property type="component" value="Chromosome 75"/>
</dbReference>
<evidence type="ECO:0000313" key="4">
    <source>
        <dbReference type="RefSeq" id="XP_032835567.1"/>
    </source>
</evidence>
<sequence>MSIGDRDSDCPPSPPGALGDPYDGTTEEEEAVEETQVGGRAGGEGEEEEAAPGPPELPDLLSGKRILLHASLSAHERRSLQRLIVAWNGSVVADDASEVDFVIANHGWDESFDEVLVGSPAVVFVRPRWLLESLRRGALAPPQPFAIAP</sequence>
<dbReference type="InterPro" id="IPR001357">
    <property type="entry name" value="BRCT_dom"/>
</dbReference>
<dbReference type="PROSITE" id="PS50172">
    <property type="entry name" value="BRCT"/>
    <property type="match status" value="1"/>
</dbReference>
<organism evidence="3 4">
    <name type="scientific">Petromyzon marinus</name>
    <name type="common">Sea lamprey</name>
    <dbReference type="NCBI Taxonomy" id="7757"/>
    <lineage>
        <taxon>Eukaryota</taxon>
        <taxon>Metazoa</taxon>
        <taxon>Chordata</taxon>
        <taxon>Craniata</taxon>
        <taxon>Vertebrata</taxon>
        <taxon>Cyclostomata</taxon>
        <taxon>Hyperoartia</taxon>
        <taxon>Petromyzontiformes</taxon>
        <taxon>Petromyzontidae</taxon>
        <taxon>Petromyzon</taxon>
    </lineage>
</organism>
<keyword evidence="3" id="KW-1185">Reference proteome</keyword>
<dbReference type="SUPFAM" id="SSF52113">
    <property type="entry name" value="BRCT domain"/>
    <property type="match status" value="1"/>
</dbReference>
<proteinExistence type="predicted"/>
<gene>
    <name evidence="4" type="primary">LOC116957496</name>
</gene>
<evidence type="ECO:0000256" key="1">
    <source>
        <dbReference type="SAM" id="MobiDB-lite"/>
    </source>
</evidence>
<dbReference type="KEGG" id="pmrn:116957496"/>
<dbReference type="Gene3D" id="3.40.50.10190">
    <property type="entry name" value="BRCT domain"/>
    <property type="match status" value="1"/>
</dbReference>